<reference evidence="2" key="1">
    <citation type="journal article" date="2015" name="Nature">
        <title>Complex archaea that bridge the gap between prokaryotes and eukaryotes.</title>
        <authorList>
            <person name="Spang A."/>
            <person name="Saw J.H."/>
            <person name="Jorgensen S.L."/>
            <person name="Zaremba-Niedzwiedzka K."/>
            <person name="Martijn J."/>
            <person name="Lind A.E."/>
            <person name="van Eijk R."/>
            <person name="Schleper C."/>
            <person name="Guy L."/>
            <person name="Ettema T.J."/>
        </authorList>
    </citation>
    <scope>NUCLEOTIDE SEQUENCE</scope>
</reference>
<accession>A0A0F9R9R0</accession>
<evidence type="ECO:0000256" key="1">
    <source>
        <dbReference type="SAM" id="MobiDB-lite"/>
    </source>
</evidence>
<evidence type="ECO:0000313" key="2">
    <source>
        <dbReference type="EMBL" id="KKN14143.1"/>
    </source>
</evidence>
<dbReference type="EMBL" id="LAZR01003847">
    <property type="protein sequence ID" value="KKN14143.1"/>
    <property type="molecule type" value="Genomic_DNA"/>
</dbReference>
<protein>
    <submittedName>
        <fullName evidence="2">Uncharacterized protein</fullName>
    </submittedName>
</protein>
<dbReference type="AlphaFoldDB" id="A0A0F9R9R0"/>
<name>A0A0F9R9R0_9ZZZZ</name>
<gene>
    <name evidence="2" type="ORF">LCGC14_0999160</name>
</gene>
<organism evidence="2">
    <name type="scientific">marine sediment metagenome</name>
    <dbReference type="NCBI Taxonomy" id="412755"/>
    <lineage>
        <taxon>unclassified sequences</taxon>
        <taxon>metagenomes</taxon>
        <taxon>ecological metagenomes</taxon>
    </lineage>
</organism>
<feature type="region of interest" description="Disordered" evidence="1">
    <location>
        <begin position="145"/>
        <end position="166"/>
    </location>
</feature>
<feature type="region of interest" description="Disordered" evidence="1">
    <location>
        <begin position="1"/>
        <end position="22"/>
    </location>
</feature>
<proteinExistence type="predicted"/>
<comment type="caution">
    <text evidence="2">The sequence shown here is derived from an EMBL/GenBank/DDBJ whole genome shotgun (WGS) entry which is preliminary data.</text>
</comment>
<sequence length="166" mass="18086">MHGYPIGPVSIPPNPMASMTDEEVAQAAKVKKLPGPTTTQGGLFHPDMKAVKARKKHDRIMQNTPVIVNQPNQADLVDSIRDLLIEDRSQRNGSHILPDLHQTKQLGAGNAGSRFCTQCGAPSSSNDRFCAGCGAALQNEIIIEPNQEIDQEDEDRDSKKNSTPMF</sequence>